<dbReference type="HOGENOM" id="CLU_1102626_0_0_1"/>
<dbReference type="OrthoDB" id="5374569at2759"/>
<feature type="region of interest" description="Disordered" evidence="1">
    <location>
        <begin position="170"/>
        <end position="255"/>
    </location>
</feature>
<dbReference type="Proteomes" id="UP000016935">
    <property type="component" value="Unassembled WGS sequence"/>
</dbReference>
<dbReference type="GeneID" id="19396660"/>
<dbReference type="STRING" id="671987.R0I9P4"/>
<dbReference type="EMBL" id="KB908855">
    <property type="protein sequence ID" value="EOA82175.1"/>
    <property type="molecule type" value="Genomic_DNA"/>
</dbReference>
<feature type="compositionally biased region" description="Basic and acidic residues" evidence="1">
    <location>
        <begin position="215"/>
        <end position="237"/>
    </location>
</feature>
<keyword evidence="3" id="KW-1185">Reference proteome</keyword>
<organism evidence="2 3">
    <name type="scientific">Exserohilum turcicum (strain 28A)</name>
    <name type="common">Northern leaf blight fungus</name>
    <name type="synonym">Setosphaeria turcica</name>
    <dbReference type="NCBI Taxonomy" id="671987"/>
    <lineage>
        <taxon>Eukaryota</taxon>
        <taxon>Fungi</taxon>
        <taxon>Dikarya</taxon>
        <taxon>Ascomycota</taxon>
        <taxon>Pezizomycotina</taxon>
        <taxon>Dothideomycetes</taxon>
        <taxon>Pleosporomycetidae</taxon>
        <taxon>Pleosporales</taxon>
        <taxon>Pleosporineae</taxon>
        <taxon>Pleosporaceae</taxon>
        <taxon>Exserohilum</taxon>
    </lineage>
</organism>
<reference evidence="2 3" key="2">
    <citation type="journal article" date="2013" name="PLoS Genet.">
        <title>Comparative genome structure, secondary metabolite, and effector coding capacity across Cochliobolus pathogens.</title>
        <authorList>
            <person name="Condon B.J."/>
            <person name="Leng Y."/>
            <person name="Wu D."/>
            <person name="Bushley K.E."/>
            <person name="Ohm R.A."/>
            <person name="Otillar R."/>
            <person name="Martin J."/>
            <person name="Schackwitz W."/>
            <person name="Grimwood J."/>
            <person name="MohdZainudin N."/>
            <person name="Xue C."/>
            <person name="Wang R."/>
            <person name="Manning V.A."/>
            <person name="Dhillon B."/>
            <person name="Tu Z.J."/>
            <person name="Steffenson B.J."/>
            <person name="Salamov A."/>
            <person name="Sun H."/>
            <person name="Lowry S."/>
            <person name="LaButti K."/>
            <person name="Han J."/>
            <person name="Copeland A."/>
            <person name="Lindquist E."/>
            <person name="Barry K."/>
            <person name="Schmutz J."/>
            <person name="Baker S.E."/>
            <person name="Ciuffetti L.M."/>
            <person name="Grigoriev I.V."/>
            <person name="Zhong S."/>
            <person name="Turgeon B.G."/>
        </authorList>
    </citation>
    <scope>NUCLEOTIDE SEQUENCE [LARGE SCALE GENOMIC DNA]</scope>
    <source>
        <strain evidence="3">28A</strain>
    </source>
</reference>
<sequence length="255" mass="28314">MPRQLPWANKGAASRAKGKSVNPSPRPASHISSIDGALFDDAVLESSSKGKEQANESDDDLPTLPAEPSTPPTKTRWKDGDGRKPEASSSPPPTVNLEQPRVEFMHKAISKFDLRDDEWMMVEDEFLETAKLFTRHLHIAEYDRLKEMIEAKKKDASIARPVVPNANMSAAGAMKEKARVQEQKQKKATRDVFASQDDDEAEAPGITTTSSGRRKSTDLADRLAKRKADRETSEGEKKKKKKKALSVDDIPTFLF</sequence>
<dbReference type="AlphaFoldDB" id="R0I9P4"/>
<feature type="compositionally biased region" description="Basic and acidic residues" evidence="1">
    <location>
        <begin position="174"/>
        <end position="190"/>
    </location>
</feature>
<proteinExistence type="predicted"/>
<feature type="region of interest" description="Disordered" evidence="1">
    <location>
        <begin position="1"/>
        <end position="99"/>
    </location>
</feature>
<dbReference type="RefSeq" id="XP_008030465.1">
    <property type="nucleotide sequence ID" value="XM_008032274.1"/>
</dbReference>
<feature type="compositionally biased region" description="Basic and acidic residues" evidence="1">
    <location>
        <begin position="76"/>
        <end position="86"/>
    </location>
</feature>
<gene>
    <name evidence="2" type="ORF">SETTUDRAFT_142200</name>
</gene>
<reference evidence="2 3" key="1">
    <citation type="journal article" date="2012" name="PLoS Pathog.">
        <title>Diverse lifestyles and strategies of plant pathogenesis encoded in the genomes of eighteen Dothideomycetes fungi.</title>
        <authorList>
            <person name="Ohm R.A."/>
            <person name="Feau N."/>
            <person name="Henrissat B."/>
            <person name="Schoch C.L."/>
            <person name="Horwitz B.A."/>
            <person name="Barry K.W."/>
            <person name="Condon B.J."/>
            <person name="Copeland A.C."/>
            <person name="Dhillon B."/>
            <person name="Glaser F."/>
            <person name="Hesse C.N."/>
            <person name="Kosti I."/>
            <person name="LaButti K."/>
            <person name="Lindquist E.A."/>
            <person name="Lucas S."/>
            <person name="Salamov A.A."/>
            <person name="Bradshaw R.E."/>
            <person name="Ciuffetti L."/>
            <person name="Hamelin R.C."/>
            <person name="Kema G.H.J."/>
            <person name="Lawrence C."/>
            <person name="Scott J.A."/>
            <person name="Spatafora J.W."/>
            <person name="Turgeon B.G."/>
            <person name="de Wit P.J.G.M."/>
            <person name="Zhong S."/>
            <person name="Goodwin S.B."/>
            <person name="Grigoriev I.V."/>
        </authorList>
    </citation>
    <scope>NUCLEOTIDE SEQUENCE [LARGE SCALE GENOMIC DNA]</scope>
    <source>
        <strain evidence="3">28A</strain>
    </source>
</reference>
<name>R0I9P4_EXST2</name>
<evidence type="ECO:0000256" key="1">
    <source>
        <dbReference type="SAM" id="MobiDB-lite"/>
    </source>
</evidence>
<evidence type="ECO:0000313" key="3">
    <source>
        <dbReference type="Proteomes" id="UP000016935"/>
    </source>
</evidence>
<protein>
    <submittedName>
        <fullName evidence="2">Uncharacterized protein</fullName>
    </submittedName>
</protein>
<dbReference type="eggNOG" id="ENOG502SCKR">
    <property type="taxonomic scope" value="Eukaryota"/>
</dbReference>
<evidence type="ECO:0000313" key="2">
    <source>
        <dbReference type="EMBL" id="EOA82175.1"/>
    </source>
</evidence>
<accession>R0I9P4</accession>